<evidence type="ECO:0000256" key="6">
    <source>
        <dbReference type="ARBA" id="ARBA00023163"/>
    </source>
</evidence>
<dbReference type="Proteomes" id="UP000320333">
    <property type="component" value="Unassembled WGS sequence"/>
</dbReference>
<dbReference type="PANTHER" id="PTHR31313:SF81">
    <property type="entry name" value="TY1 ENHANCER ACTIVATOR"/>
    <property type="match status" value="1"/>
</dbReference>
<evidence type="ECO:0000256" key="5">
    <source>
        <dbReference type="ARBA" id="ARBA00023125"/>
    </source>
</evidence>
<keyword evidence="2" id="KW-0479">Metal-binding</keyword>
<dbReference type="InterPro" id="IPR036864">
    <property type="entry name" value="Zn2-C6_fun-type_DNA-bd_sf"/>
</dbReference>
<feature type="compositionally biased region" description="Low complexity" evidence="8">
    <location>
        <begin position="56"/>
        <end position="75"/>
    </location>
</feature>
<feature type="domain" description="Zn(2)-C6 fungal-type" evidence="9">
    <location>
        <begin position="89"/>
        <end position="118"/>
    </location>
</feature>
<dbReference type="Pfam" id="PF00172">
    <property type="entry name" value="Zn_clus"/>
    <property type="match status" value="2"/>
</dbReference>
<keyword evidence="7" id="KW-0539">Nucleus</keyword>
<feature type="domain" description="Zn(2)-C6 fungal-type" evidence="9">
    <location>
        <begin position="280"/>
        <end position="310"/>
    </location>
</feature>
<dbReference type="GO" id="GO:0000981">
    <property type="term" value="F:DNA-binding transcription factor activity, RNA polymerase II-specific"/>
    <property type="evidence" value="ECO:0007669"/>
    <property type="project" value="InterPro"/>
</dbReference>
<evidence type="ECO:0000256" key="3">
    <source>
        <dbReference type="ARBA" id="ARBA00022833"/>
    </source>
</evidence>
<evidence type="ECO:0000313" key="11">
    <source>
        <dbReference type="Proteomes" id="UP000320333"/>
    </source>
</evidence>
<feature type="region of interest" description="Disordered" evidence="8">
    <location>
        <begin position="1"/>
        <end position="88"/>
    </location>
</feature>
<comment type="caution">
    <text evidence="10">The sequence shown here is derived from an EMBL/GenBank/DDBJ whole genome shotgun (WGS) entry which is preliminary data.</text>
</comment>
<dbReference type="AlphaFoldDB" id="A0A507DZ71"/>
<keyword evidence="4" id="KW-0805">Transcription regulation</keyword>
<name>A0A507DZ71_9FUNG</name>
<dbReference type="PRINTS" id="PR00755">
    <property type="entry name" value="AFLATOXINBRP"/>
</dbReference>
<gene>
    <name evidence="10" type="ORF">CcCBS67573_g09346</name>
</gene>
<protein>
    <recommendedName>
        <fullName evidence="9">Zn(2)-C6 fungal-type domain-containing protein</fullName>
    </recommendedName>
</protein>
<dbReference type="PROSITE" id="PS50048">
    <property type="entry name" value="ZN2_CY6_FUNGAL_2"/>
    <property type="match status" value="2"/>
</dbReference>
<dbReference type="STRING" id="246404.A0A507DZ71"/>
<keyword evidence="3" id="KW-0862">Zinc</keyword>
<dbReference type="PROSITE" id="PS00463">
    <property type="entry name" value="ZN2_CY6_FUNGAL_1"/>
    <property type="match status" value="1"/>
</dbReference>
<accession>A0A507DZ71</accession>
<dbReference type="InterPro" id="IPR001138">
    <property type="entry name" value="Zn2Cys6_DnaBD"/>
</dbReference>
<sequence length="312" mass="33621">MSLHRKDATSSDLLGADSEEAEAAARRAPSTESATTSENSMPEHQQHHLPPPPTLNSSSRSNHSSSSSSSTSNNNKLNQPAKPYGRPVPCEGCREWRRKCTLGTPCQRCSDRGIQCVYLPPGTAPSLVLGSLRRTSEPISSSIASSSSLSSSSLHQHPRPWNPMSIRNIVHGDDTTIDPLHPLLGSLHSTHRFASEPTPRPTPTLPHPMTNAYAAAALSAEPINTLATTTSLHHSSATTTTTTTTTNTMGQPFASILTTRVKNEKTTGSGKPRAAVRAVSCKSCHLRKIKCDKEKPSCSHCVDRKQPCEYYL</sequence>
<organism evidence="10 11">
    <name type="scientific">Chytriomyces confervae</name>
    <dbReference type="NCBI Taxonomy" id="246404"/>
    <lineage>
        <taxon>Eukaryota</taxon>
        <taxon>Fungi</taxon>
        <taxon>Fungi incertae sedis</taxon>
        <taxon>Chytridiomycota</taxon>
        <taxon>Chytridiomycota incertae sedis</taxon>
        <taxon>Chytridiomycetes</taxon>
        <taxon>Chytridiales</taxon>
        <taxon>Chytriomycetaceae</taxon>
        <taxon>Chytriomyces</taxon>
    </lineage>
</organism>
<keyword evidence="6" id="KW-0804">Transcription</keyword>
<dbReference type="CDD" id="cd00067">
    <property type="entry name" value="GAL4"/>
    <property type="match status" value="1"/>
</dbReference>
<dbReference type="SMART" id="SM00066">
    <property type="entry name" value="GAL4"/>
    <property type="match status" value="2"/>
</dbReference>
<evidence type="ECO:0000259" key="9">
    <source>
        <dbReference type="PROSITE" id="PS50048"/>
    </source>
</evidence>
<evidence type="ECO:0000256" key="7">
    <source>
        <dbReference type="ARBA" id="ARBA00023242"/>
    </source>
</evidence>
<dbReference type="PANTHER" id="PTHR31313">
    <property type="entry name" value="TY1 ENHANCER ACTIVATOR"/>
    <property type="match status" value="1"/>
</dbReference>
<keyword evidence="5" id="KW-0238">DNA-binding</keyword>
<dbReference type="OrthoDB" id="2148625at2759"/>
<evidence type="ECO:0000256" key="2">
    <source>
        <dbReference type="ARBA" id="ARBA00022723"/>
    </source>
</evidence>
<feature type="compositionally biased region" description="Low complexity" evidence="8">
    <location>
        <begin position="26"/>
        <end position="43"/>
    </location>
</feature>
<dbReference type="GO" id="GO:0003677">
    <property type="term" value="F:DNA binding"/>
    <property type="evidence" value="ECO:0007669"/>
    <property type="project" value="UniProtKB-KW"/>
</dbReference>
<dbReference type="GO" id="GO:0008270">
    <property type="term" value="F:zinc ion binding"/>
    <property type="evidence" value="ECO:0007669"/>
    <property type="project" value="InterPro"/>
</dbReference>
<reference evidence="10 11" key="1">
    <citation type="journal article" date="2019" name="Sci. Rep.">
        <title>Comparative genomics of chytrid fungi reveal insights into the obligate biotrophic and pathogenic lifestyle of Synchytrium endobioticum.</title>
        <authorList>
            <person name="van de Vossenberg B.T.L.H."/>
            <person name="Warris S."/>
            <person name="Nguyen H.D.T."/>
            <person name="van Gent-Pelzer M.P.E."/>
            <person name="Joly D.L."/>
            <person name="van de Geest H.C."/>
            <person name="Bonants P.J.M."/>
            <person name="Smith D.S."/>
            <person name="Levesque C.A."/>
            <person name="van der Lee T.A.J."/>
        </authorList>
    </citation>
    <scope>NUCLEOTIDE SEQUENCE [LARGE SCALE GENOMIC DNA]</scope>
    <source>
        <strain evidence="10 11">CBS 675.73</strain>
    </source>
</reference>
<proteinExistence type="predicted"/>
<evidence type="ECO:0000256" key="8">
    <source>
        <dbReference type="SAM" id="MobiDB-lite"/>
    </source>
</evidence>
<dbReference type="SUPFAM" id="SSF57701">
    <property type="entry name" value="Zn2/Cys6 DNA-binding domain"/>
    <property type="match status" value="2"/>
</dbReference>
<evidence type="ECO:0000256" key="1">
    <source>
        <dbReference type="ARBA" id="ARBA00004123"/>
    </source>
</evidence>
<evidence type="ECO:0000256" key="4">
    <source>
        <dbReference type="ARBA" id="ARBA00023015"/>
    </source>
</evidence>
<evidence type="ECO:0000313" key="10">
    <source>
        <dbReference type="EMBL" id="TPX56445.1"/>
    </source>
</evidence>
<dbReference type="InterPro" id="IPR051615">
    <property type="entry name" value="Transcr_Regulatory_Elem"/>
</dbReference>
<comment type="subcellular location">
    <subcellularLocation>
        <location evidence="1">Nucleus</location>
    </subcellularLocation>
</comment>
<keyword evidence="11" id="KW-1185">Reference proteome</keyword>
<dbReference type="GO" id="GO:0005634">
    <property type="term" value="C:nucleus"/>
    <property type="evidence" value="ECO:0007669"/>
    <property type="project" value="UniProtKB-SubCell"/>
</dbReference>
<dbReference type="EMBL" id="QEAP01000801">
    <property type="protein sequence ID" value="TPX56445.1"/>
    <property type="molecule type" value="Genomic_DNA"/>
</dbReference>
<dbReference type="Gene3D" id="4.10.240.10">
    <property type="entry name" value="Zn(2)-C6 fungal-type DNA-binding domain"/>
    <property type="match status" value="2"/>
</dbReference>